<keyword evidence="1" id="KW-1133">Transmembrane helix</keyword>
<feature type="transmembrane region" description="Helical" evidence="1">
    <location>
        <begin position="132"/>
        <end position="154"/>
    </location>
</feature>
<feature type="transmembrane region" description="Helical" evidence="1">
    <location>
        <begin position="21"/>
        <end position="41"/>
    </location>
</feature>
<organism evidence="2 3">
    <name type="scientific">Dreissena polymorpha</name>
    <name type="common">Zebra mussel</name>
    <name type="synonym">Mytilus polymorpha</name>
    <dbReference type="NCBI Taxonomy" id="45954"/>
    <lineage>
        <taxon>Eukaryota</taxon>
        <taxon>Metazoa</taxon>
        <taxon>Spiralia</taxon>
        <taxon>Lophotrochozoa</taxon>
        <taxon>Mollusca</taxon>
        <taxon>Bivalvia</taxon>
        <taxon>Autobranchia</taxon>
        <taxon>Heteroconchia</taxon>
        <taxon>Euheterodonta</taxon>
        <taxon>Imparidentia</taxon>
        <taxon>Neoheterodontei</taxon>
        <taxon>Myida</taxon>
        <taxon>Dreissenoidea</taxon>
        <taxon>Dreissenidae</taxon>
        <taxon>Dreissena</taxon>
    </lineage>
</organism>
<protein>
    <submittedName>
        <fullName evidence="2">Uncharacterized protein</fullName>
    </submittedName>
</protein>
<keyword evidence="1" id="KW-0812">Transmembrane</keyword>
<proteinExistence type="predicted"/>
<evidence type="ECO:0000313" key="2">
    <source>
        <dbReference type="EMBL" id="KAH3838802.1"/>
    </source>
</evidence>
<gene>
    <name evidence="2" type="ORF">DPMN_112217</name>
</gene>
<keyword evidence="3" id="KW-1185">Reference proteome</keyword>
<dbReference type="Proteomes" id="UP000828390">
    <property type="component" value="Unassembled WGS sequence"/>
</dbReference>
<reference evidence="2" key="2">
    <citation type="submission" date="2020-11" db="EMBL/GenBank/DDBJ databases">
        <authorList>
            <person name="McCartney M.A."/>
            <person name="Auch B."/>
            <person name="Kono T."/>
            <person name="Mallez S."/>
            <person name="Becker A."/>
            <person name="Gohl D.M."/>
            <person name="Silverstein K.A.T."/>
            <person name="Koren S."/>
            <person name="Bechman K.B."/>
            <person name="Herman A."/>
            <person name="Abrahante J.E."/>
            <person name="Garbe J."/>
        </authorList>
    </citation>
    <scope>NUCLEOTIDE SEQUENCE</scope>
    <source>
        <strain evidence="2">Duluth1</strain>
        <tissue evidence="2">Whole animal</tissue>
    </source>
</reference>
<evidence type="ECO:0000256" key="1">
    <source>
        <dbReference type="SAM" id="Phobius"/>
    </source>
</evidence>
<accession>A0A9D4QQG2</accession>
<dbReference type="SUPFAM" id="SSF57414">
    <property type="entry name" value="Hairpin loop containing domain-like"/>
    <property type="match status" value="1"/>
</dbReference>
<dbReference type="EMBL" id="JAIWYP010000004">
    <property type="protein sequence ID" value="KAH3838802.1"/>
    <property type="molecule type" value="Genomic_DNA"/>
</dbReference>
<dbReference type="AlphaFoldDB" id="A0A9D4QQG2"/>
<comment type="caution">
    <text evidence="2">The sequence shown here is derived from an EMBL/GenBank/DDBJ whole genome shotgun (WGS) entry which is preliminary data.</text>
</comment>
<reference evidence="2" key="1">
    <citation type="journal article" date="2019" name="bioRxiv">
        <title>The Genome of the Zebra Mussel, Dreissena polymorpha: A Resource for Invasive Species Research.</title>
        <authorList>
            <person name="McCartney M.A."/>
            <person name="Auch B."/>
            <person name="Kono T."/>
            <person name="Mallez S."/>
            <person name="Zhang Y."/>
            <person name="Obille A."/>
            <person name="Becker A."/>
            <person name="Abrahante J.E."/>
            <person name="Garbe J."/>
            <person name="Badalamenti J.P."/>
            <person name="Herman A."/>
            <person name="Mangelson H."/>
            <person name="Liachko I."/>
            <person name="Sullivan S."/>
            <person name="Sone E.D."/>
            <person name="Koren S."/>
            <person name="Silverstein K.A.T."/>
            <person name="Beckman K.B."/>
            <person name="Gohl D.M."/>
        </authorList>
    </citation>
    <scope>NUCLEOTIDE SEQUENCE</scope>
    <source>
        <strain evidence="2">Duluth1</strain>
        <tissue evidence="2">Whole animal</tissue>
    </source>
</reference>
<evidence type="ECO:0000313" key="3">
    <source>
        <dbReference type="Proteomes" id="UP000828390"/>
    </source>
</evidence>
<sequence length="160" mass="18124">MKIYKQSVGYTVEIEINAAKKFLKILLLVVVISEVFVAPSAGQTVFKKTHATFLASPWRQNKTSRSVIECTRFCIGISWCTTLSYRTSLKECLLYDLDEIAMHLIDDITSDVYSYNDSDISASDTEINPHPGMTSCFFFLLPSTLVPFNIYHLLKFSSKT</sequence>
<name>A0A9D4QQG2_DREPO</name>
<keyword evidence="1" id="KW-0472">Membrane</keyword>